<dbReference type="EMBL" id="LNIX01000017">
    <property type="protein sequence ID" value="OXA45581.1"/>
    <property type="molecule type" value="Genomic_DNA"/>
</dbReference>
<comment type="similarity">
    <text evidence="1">Belongs to the TBP family.</text>
</comment>
<dbReference type="InterPro" id="IPR012295">
    <property type="entry name" value="TBP_dom_sf"/>
</dbReference>
<keyword evidence="2" id="KW-0238">DNA-binding</keyword>
<dbReference type="GO" id="GO:0006352">
    <property type="term" value="P:DNA-templated transcription initiation"/>
    <property type="evidence" value="ECO:0007669"/>
    <property type="project" value="InterPro"/>
</dbReference>
<evidence type="ECO:0000256" key="3">
    <source>
        <dbReference type="ARBA" id="ARBA00023163"/>
    </source>
</evidence>
<dbReference type="SUPFAM" id="SSF55945">
    <property type="entry name" value="TATA-box binding protein-like"/>
    <property type="match status" value="2"/>
</dbReference>
<evidence type="ECO:0000256" key="1">
    <source>
        <dbReference type="ARBA" id="ARBA00005560"/>
    </source>
</evidence>
<evidence type="ECO:0000256" key="2">
    <source>
        <dbReference type="ARBA" id="ARBA00023125"/>
    </source>
</evidence>
<protein>
    <submittedName>
        <fullName evidence="5">TATA-box-binding protein</fullName>
    </submittedName>
</protein>
<reference evidence="5 6" key="1">
    <citation type="submission" date="2015-12" db="EMBL/GenBank/DDBJ databases">
        <title>The genome of Folsomia candida.</title>
        <authorList>
            <person name="Faddeeva A."/>
            <person name="Derks M.F."/>
            <person name="Anvar Y."/>
            <person name="Smit S."/>
            <person name="Van Straalen N."/>
            <person name="Roelofs D."/>
        </authorList>
    </citation>
    <scope>NUCLEOTIDE SEQUENCE [LARGE SCALE GENOMIC DNA]</scope>
    <source>
        <strain evidence="5 6">VU population</strain>
        <tissue evidence="5">Whole body</tissue>
    </source>
</reference>
<dbReference type="OrthoDB" id="8350801at2759"/>
<accession>A0A226DM87</accession>
<dbReference type="PANTHER" id="PTHR10126">
    <property type="entry name" value="TATA-BOX BINDING PROTEIN"/>
    <property type="match status" value="1"/>
</dbReference>
<dbReference type="Pfam" id="PF00352">
    <property type="entry name" value="TBP"/>
    <property type="match status" value="2"/>
</dbReference>
<keyword evidence="3" id="KW-0804">Transcription</keyword>
<keyword evidence="6" id="KW-1185">Reference proteome</keyword>
<dbReference type="Proteomes" id="UP000198287">
    <property type="component" value="Unassembled WGS sequence"/>
</dbReference>
<dbReference type="STRING" id="158441.A0A226DM87"/>
<organism evidence="5 6">
    <name type="scientific">Folsomia candida</name>
    <name type="common">Springtail</name>
    <dbReference type="NCBI Taxonomy" id="158441"/>
    <lineage>
        <taxon>Eukaryota</taxon>
        <taxon>Metazoa</taxon>
        <taxon>Ecdysozoa</taxon>
        <taxon>Arthropoda</taxon>
        <taxon>Hexapoda</taxon>
        <taxon>Collembola</taxon>
        <taxon>Entomobryomorpha</taxon>
        <taxon>Isotomoidea</taxon>
        <taxon>Isotomidae</taxon>
        <taxon>Proisotominae</taxon>
        <taxon>Folsomia</taxon>
    </lineage>
</organism>
<evidence type="ECO:0000313" key="6">
    <source>
        <dbReference type="Proteomes" id="UP000198287"/>
    </source>
</evidence>
<dbReference type="EMBL" id="LNIX01000017">
    <property type="protein sequence ID" value="OXA45767.1"/>
    <property type="molecule type" value="Genomic_DNA"/>
</dbReference>
<dbReference type="AlphaFoldDB" id="A0A226DM87"/>
<sequence>MATQGNFAVAVKDEPKSSNAPIIFSLDEFEDGWLPYELVRVDSGNYPILRGQDKRKRLRKECLEAVKAENQFFDDCQKDELAEGNLKGKRKSARKPSLVATETARKLPLRATRRIGTAGEGDPPSFVPCNLPRQRPAFEVSPANFEANGILGNGKGTVFPKYELDSQYNFIIPEPHKLKNAPWKQSPIEPPKGLEPTVLSVAASVNLGADLDLKAIADACLDLSYNPESFAPLVMRLKDPIATAMVHRGGRMTVAGAKSVEDCKIAVRKFTAMVRSVGFNVRPFGMLIKNISATFSVGFKIRLRHLSKNRMLTPQITYEPDSFTGVSMALPFPKANVMVFRTGSGMIQGVTTFKDLDKVLKIIYPHLKMYAM</sequence>
<dbReference type="PRINTS" id="PR00686">
    <property type="entry name" value="TIFACTORIID"/>
</dbReference>
<gene>
    <name evidence="5" type="ORF">Fcan01_19637</name>
    <name evidence="4" type="ORF">Fcan01_19641</name>
</gene>
<proteinExistence type="inferred from homology"/>
<evidence type="ECO:0000313" key="5">
    <source>
        <dbReference type="EMBL" id="OXA45767.1"/>
    </source>
</evidence>
<dbReference type="InterPro" id="IPR000814">
    <property type="entry name" value="TBP"/>
</dbReference>
<comment type="caution">
    <text evidence="5">The sequence shown here is derived from an EMBL/GenBank/DDBJ whole genome shotgun (WGS) entry which is preliminary data.</text>
</comment>
<name>A0A226DM87_FOLCA</name>
<dbReference type="Gene3D" id="3.30.310.10">
    <property type="entry name" value="TATA-Binding Protein"/>
    <property type="match status" value="2"/>
</dbReference>
<evidence type="ECO:0000313" key="4">
    <source>
        <dbReference type="EMBL" id="OXA45581.1"/>
    </source>
</evidence>
<dbReference type="GO" id="GO:0003677">
    <property type="term" value="F:DNA binding"/>
    <property type="evidence" value="ECO:0007669"/>
    <property type="project" value="UniProtKB-KW"/>
</dbReference>